<accession>A0A858Q8N3</accession>
<evidence type="ECO:0000313" key="2">
    <source>
        <dbReference type="Proteomes" id="UP000503004"/>
    </source>
</evidence>
<sequence length="99" mass="10671">MTPLTTGAPRPIIISLSDAHRLDGDVCRLADELEHLALICDDWVNQFPKAKALREVARCIRAASRAMVMAKNPARQAWIEAHAAEGSATLTGQEGGHDA</sequence>
<organism evidence="1 2">
    <name type="scientific">Methylococcus geothermalis</name>
    <dbReference type="NCBI Taxonomy" id="2681310"/>
    <lineage>
        <taxon>Bacteria</taxon>
        <taxon>Pseudomonadati</taxon>
        <taxon>Pseudomonadota</taxon>
        <taxon>Gammaproteobacteria</taxon>
        <taxon>Methylococcales</taxon>
        <taxon>Methylococcaceae</taxon>
        <taxon>Methylococcus</taxon>
    </lineage>
</organism>
<dbReference type="Proteomes" id="UP000503004">
    <property type="component" value="Chromosome"/>
</dbReference>
<dbReference type="KEGG" id="metu:GNH96_09530"/>
<evidence type="ECO:0000313" key="1">
    <source>
        <dbReference type="EMBL" id="QJD30187.1"/>
    </source>
</evidence>
<name>A0A858Q8N3_9GAMM</name>
<reference evidence="2" key="1">
    <citation type="submission" date="2019-12" db="EMBL/GenBank/DDBJ databases">
        <authorList>
            <person name="Awala S.I."/>
            <person name="Rhee S.K."/>
        </authorList>
    </citation>
    <scope>NUCLEOTIDE SEQUENCE [LARGE SCALE GENOMIC DNA]</scope>
    <source>
        <strain evidence="2">IM1</strain>
    </source>
</reference>
<dbReference type="RefSeq" id="WP_169603465.1">
    <property type="nucleotide sequence ID" value="NZ_CP046565.1"/>
</dbReference>
<protein>
    <submittedName>
        <fullName evidence="1">Uncharacterized protein</fullName>
    </submittedName>
</protein>
<keyword evidence="2" id="KW-1185">Reference proteome</keyword>
<proteinExistence type="predicted"/>
<dbReference type="AlphaFoldDB" id="A0A858Q8N3"/>
<gene>
    <name evidence="1" type="ORF">GNH96_09530</name>
</gene>
<dbReference type="EMBL" id="CP046565">
    <property type="protein sequence ID" value="QJD30187.1"/>
    <property type="molecule type" value="Genomic_DNA"/>
</dbReference>